<organism evidence="1">
    <name type="scientific">Streptomyces sp. NBC_00060</name>
    <dbReference type="NCBI Taxonomy" id="2975636"/>
    <lineage>
        <taxon>Bacteria</taxon>
        <taxon>Bacillati</taxon>
        <taxon>Actinomycetota</taxon>
        <taxon>Actinomycetes</taxon>
        <taxon>Kitasatosporales</taxon>
        <taxon>Streptomycetaceae</taxon>
        <taxon>Streptomyces</taxon>
    </lineage>
</organism>
<gene>
    <name evidence="1" type="ORF">OHV25_31015</name>
</gene>
<dbReference type="PANTHER" id="PTHR43422">
    <property type="entry name" value="THIAMINE THIAZOLE SYNTHASE"/>
    <property type="match status" value="1"/>
</dbReference>
<dbReference type="EMBL" id="CP108253">
    <property type="protein sequence ID" value="WTU43690.1"/>
    <property type="molecule type" value="Genomic_DNA"/>
</dbReference>
<evidence type="ECO:0000313" key="1">
    <source>
        <dbReference type="EMBL" id="WTU43690.1"/>
    </source>
</evidence>
<reference evidence="1" key="1">
    <citation type="submission" date="2022-10" db="EMBL/GenBank/DDBJ databases">
        <title>The complete genomes of actinobacterial strains from the NBC collection.</title>
        <authorList>
            <person name="Joergensen T.S."/>
            <person name="Alvarez Arevalo M."/>
            <person name="Sterndorff E.B."/>
            <person name="Faurdal D."/>
            <person name="Vuksanovic O."/>
            <person name="Mourched A.-S."/>
            <person name="Charusanti P."/>
            <person name="Shaw S."/>
            <person name="Blin K."/>
            <person name="Weber T."/>
        </authorList>
    </citation>
    <scope>NUCLEOTIDE SEQUENCE</scope>
    <source>
        <strain evidence="1">NBC_00060</strain>
    </source>
</reference>
<dbReference type="PRINTS" id="PR00420">
    <property type="entry name" value="RNGMNOXGNASE"/>
</dbReference>
<name>A0AAU2H729_9ACTN</name>
<protein>
    <recommendedName>
        <fullName evidence="2">FAD-dependent oxidoreductase</fullName>
    </recommendedName>
</protein>
<accession>A0AAU2H729</accession>
<evidence type="ECO:0008006" key="2">
    <source>
        <dbReference type="Google" id="ProtNLM"/>
    </source>
</evidence>
<dbReference type="SUPFAM" id="SSF51905">
    <property type="entry name" value="FAD/NAD(P)-binding domain"/>
    <property type="match status" value="1"/>
</dbReference>
<dbReference type="InterPro" id="IPR036188">
    <property type="entry name" value="FAD/NAD-bd_sf"/>
</dbReference>
<dbReference type="Gene3D" id="3.50.50.60">
    <property type="entry name" value="FAD/NAD(P)-binding domain"/>
    <property type="match status" value="1"/>
</dbReference>
<sequence>MSTALVVGGSVAGLASALALAGSGRQVVVLERSAPPPRGAMADLHSRWQRPTVPQAQQSHTLTSLGVRTLRTRAPEVLERLLAAGAPLFDLTRALPQGATDRAREVGDDELVALGCRRTTLELVLYRTVEALPQVEIRHGTTVRGLRLSPDRQSVRGVVTTDGAHLPADVVVDATGRRAAARGWLTDAGVPVAGDLTSPSGLRGFTRFYRLRSSSLPGPLNRGHAAGDIWDHYAGVLHPGDAGTFAIALGTLPGDTELDRLRHAEDFTAVARATPGLTGWLDDAVSAPISAVHVIGSPANALRATAVHPPVAGLFPVGDAACVTNPLYGRGMSLALAQAFGLADALAARPATRRTEAAAGFADAFLRPWYEHAASTDRERIGRWSAVVHGRPLPPAYAGCPDTSIRAAAAQDGTVWRGLMRVLMGLSTPDEVFGDEKFRHRVAQAPRGAVPESTATMPRQKLLGALVAAEGGRS</sequence>
<dbReference type="AlphaFoldDB" id="A0AAU2H729"/>
<proteinExistence type="predicted"/>
<dbReference type="PANTHER" id="PTHR43422:SF3">
    <property type="entry name" value="THIAMINE THIAZOLE SYNTHASE"/>
    <property type="match status" value="1"/>
</dbReference>